<dbReference type="Proteomes" id="UP001360560">
    <property type="component" value="Unassembled WGS sequence"/>
</dbReference>
<keyword evidence="8" id="KW-0809">Transit peptide</keyword>
<evidence type="ECO:0000256" key="5">
    <source>
        <dbReference type="ARBA" id="ARBA00022692"/>
    </source>
</evidence>
<dbReference type="GO" id="GO:0005743">
    <property type="term" value="C:mitochondrial inner membrane"/>
    <property type="evidence" value="ECO:0007669"/>
    <property type="project" value="UniProtKB-SubCell"/>
</dbReference>
<protein>
    <recommendedName>
        <fullName evidence="16">Alternative oxidase</fullName>
        <ecNumber evidence="16">1.-.-.-</ecNumber>
    </recommendedName>
</protein>
<dbReference type="EMBL" id="BTFZ01000010">
    <property type="protein sequence ID" value="GMM35619.1"/>
    <property type="molecule type" value="Genomic_DNA"/>
</dbReference>
<dbReference type="FunFam" id="1.20.1260.140:FF:000002">
    <property type="entry name" value="Alternative oxidase"/>
    <property type="match status" value="1"/>
</dbReference>
<keyword evidence="12 16" id="KW-0408">Iron</keyword>
<gene>
    <name evidence="18" type="ORF">DASC09_029440</name>
</gene>
<evidence type="ECO:0000256" key="7">
    <source>
        <dbReference type="ARBA" id="ARBA00022792"/>
    </source>
</evidence>
<keyword evidence="11 16" id="KW-0560">Oxidoreductase</keyword>
<evidence type="ECO:0000256" key="6">
    <source>
        <dbReference type="ARBA" id="ARBA00022723"/>
    </source>
</evidence>
<feature type="transmembrane region" description="Helical" evidence="17">
    <location>
        <begin position="252"/>
        <end position="271"/>
    </location>
</feature>
<evidence type="ECO:0000256" key="4">
    <source>
        <dbReference type="ARBA" id="ARBA00022660"/>
    </source>
</evidence>
<keyword evidence="10 17" id="KW-1133">Transmembrane helix</keyword>
<keyword evidence="5 16" id="KW-0812">Transmembrane</keyword>
<comment type="function">
    <text evidence="15">Catalyzes cyanide-resistant oxygen consumption. May increase respiration when the cytochrome respiratory pathway is restricted, or in response to low temperatures.</text>
</comment>
<evidence type="ECO:0000256" key="11">
    <source>
        <dbReference type="ARBA" id="ARBA00023002"/>
    </source>
</evidence>
<accession>A0AAV5QLL4</accession>
<keyword evidence="14 16" id="KW-0472">Membrane</keyword>
<keyword evidence="4 16" id="KW-0679">Respiratory chain</keyword>
<comment type="subcellular location">
    <subcellularLocation>
        <location evidence="1">Mitochondrion inner membrane</location>
    </subcellularLocation>
</comment>
<sequence length="396" mass="45239">MMLDMLATKPLGAGVLCFKGATAAAAAGSVSLTRGLSRLSSWPSLDSQPQFKGSTSLPSLESETQLRRNHSMVFTRGLKIIAKHGHQASEMKKIKGIDVFVDETTDTIYTKNTFPHEELTMQEMGSITVTHRVPRTLRDRYALWLVRMLRFGFDICTGYRHPKPKHAGAESSVIKQEDYKMTPEKWISRFIFLESIAGVPGMVGAFIRHLHSLRLLRRDKAWIETLCDEAYNERMHLLTFIEIGKPSFITRAFLYAAQGVFVNMFFLSYLITPKTCHRFVGYLEEEAVMTYSQCLKDIDEGLLDDLKDIQVPDIALAYWNMEPSATFKDLILYIRADESKHREVNHTLANLKQKQDRNPYAFVADDSKPQPSNGFENYKPRGWEREEIAKINEKEG</sequence>
<organism evidence="18 19">
    <name type="scientific">Saccharomycopsis crataegensis</name>
    <dbReference type="NCBI Taxonomy" id="43959"/>
    <lineage>
        <taxon>Eukaryota</taxon>
        <taxon>Fungi</taxon>
        <taxon>Dikarya</taxon>
        <taxon>Ascomycota</taxon>
        <taxon>Saccharomycotina</taxon>
        <taxon>Saccharomycetes</taxon>
        <taxon>Saccharomycopsidaceae</taxon>
        <taxon>Saccharomycopsis</taxon>
    </lineage>
</organism>
<keyword evidence="3" id="KW-0813">Transport</keyword>
<evidence type="ECO:0000256" key="15">
    <source>
        <dbReference type="ARBA" id="ARBA00025285"/>
    </source>
</evidence>
<reference evidence="18 19" key="1">
    <citation type="journal article" date="2023" name="Elife">
        <title>Identification of key yeast species and microbe-microbe interactions impacting larval growth of Drosophila in the wild.</title>
        <authorList>
            <person name="Mure A."/>
            <person name="Sugiura Y."/>
            <person name="Maeda R."/>
            <person name="Honda K."/>
            <person name="Sakurai N."/>
            <person name="Takahashi Y."/>
            <person name="Watada M."/>
            <person name="Katoh T."/>
            <person name="Gotoh A."/>
            <person name="Gotoh Y."/>
            <person name="Taniguchi I."/>
            <person name="Nakamura K."/>
            <person name="Hayashi T."/>
            <person name="Katayama T."/>
            <person name="Uemura T."/>
            <person name="Hattori Y."/>
        </authorList>
    </citation>
    <scope>NUCLEOTIDE SEQUENCE [LARGE SCALE GENOMIC DNA]</scope>
    <source>
        <strain evidence="18 19">SC-9</strain>
    </source>
</reference>
<dbReference type="RefSeq" id="XP_064852619.1">
    <property type="nucleotide sequence ID" value="XM_064996547.1"/>
</dbReference>
<name>A0AAV5QLL4_9ASCO</name>
<dbReference type="PANTHER" id="PTHR31803">
    <property type="entry name" value="ALTERNATIVE OXIDASE"/>
    <property type="match status" value="1"/>
</dbReference>
<dbReference type="GeneID" id="90073598"/>
<keyword evidence="13" id="KW-0496">Mitochondrion</keyword>
<dbReference type="Pfam" id="PF01786">
    <property type="entry name" value="AOX"/>
    <property type="match status" value="1"/>
</dbReference>
<proteinExistence type="inferred from homology"/>
<evidence type="ECO:0000256" key="9">
    <source>
        <dbReference type="ARBA" id="ARBA00022982"/>
    </source>
</evidence>
<keyword evidence="6 16" id="KW-0479">Metal-binding</keyword>
<keyword evidence="9 16" id="KW-0249">Electron transport</keyword>
<comment type="similarity">
    <text evidence="2 16">Belongs to the alternative oxidase family.</text>
</comment>
<dbReference type="InterPro" id="IPR002680">
    <property type="entry name" value="AOX"/>
</dbReference>
<keyword evidence="19" id="KW-1185">Reference proteome</keyword>
<dbReference type="PANTHER" id="PTHR31803:SF3">
    <property type="entry name" value="ALTERNATIVE OXIDASE"/>
    <property type="match status" value="1"/>
</dbReference>
<dbReference type="CDD" id="cd01053">
    <property type="entry name" value="AOX"/>
    <property type="match status" value="1"/>
</dbReference>
<dbReference type="GO" id="GO:0098803">
    <property type="term" value="C:respiratory chain complex"/>
    <property type="evidence" value="ECO:0007669"/>
    <property type="project" value="UniProtKB-UniRule"/>
</dbReference>
<evidence type="ECO:0000256" key="16">
    <source>
        <dbReference type="RuleBase" id="RU003779"/>
    </source>
</evidence>
<evidence type="ECO:0000256" key="3">
    <source>
        <dbReference type="ARBA" id="ARBA00022448"/>
    </source>
</evidence>
<evidence type="ECO:0000256" key="1">
    <source>
        <dbReference type="ARBA" id="ARBA00004273"/>
    </source>
</evidence>
<dbReference type="GO" id="GO:0010230">
    <property type="term" value="P:alternative respiration"/>
    <property type="evidence" value="ECO:0007669"/>
    <property type="project" value="TreeGrafter"/>
</dbReference>
<comment type="caution">
    <text evidence="18">The sequence shown here is derived from an EMBL/GenBank/DDBJ whole genome shotgun (WGS) entry which is preliminary data.</text>
</comment>
<dbReference type="Gene3D" id="1.20.1260.140">
    <property type="entry name" value="Alternative oxidase"/>
    <property type="match status" value="1"/>
</dbReference>
<evidence type="ECO:0000256" key="17">
    <source>
        <dbReference type="SAM" id="Phobius"/>
    </source>
</evidence>
<dbReference type="InterPro" id="IPR038659">
    <property type="entry name" value="AOX_sf"/>
</dbReference>
<dbReference type="EC" id="1.-.-.-" evidence="16"/>
<comment type="cofactor">
    <cofactor evidence="16">
        <name>Fe cation</name>
        <dbReference type="ChEBI" id="CHEBI:24875"/>
    </cofactor>
    <text evidence="16">Binds 2 iron ions per subunit.</text>
</comment>
<evidence type="ECO:0000313" key="18">
    <source>
        <dbReference type="EMBL" id="GMM35619.1"/>
    </source>
</evidence>
<evidence type="ECO:0000256" key="12">
    <source>
        <dbReference type="ARBA" id="ARBA00023004"/>
    </source>
</evidence>
<evidence type="ECO:0000256" key="14">
    <source>
        <dbReference type="ARBA" id="ARBA00023136"/>
    </source>
</evidence>
<dbReference type="AlphaFoldDB" id="A0AAV5QLL4"/>
<evidence type="ECO:0000256" key="10">
    <source>
        <dbReference type="ARBA" id="ARBA00022989"/>
    </source>
</evidence>
<dbReference type="GO" id="GO:0046872">
    <property type="term" value="F:metal ion binding"/>
    <property type="evidence" value="ECO:0007669"/>
    <property type="project" value="UniProtKB-UniRule"/>
</dbReference>
<evidence type="ECO:0000256" key="13">
    <source>
        <dbReference type="ARBA" id="ARBA00023128"/>
    </source>
</evidence>
<evidence type="ECO:0000256" key="8">
    <source>
        <dbReference type="ARBA" id="ARBA00022946"/>
    </source>
</evidence>
<keyword evidence="7" id="KW-0999">Mitochondrion inner membrane</keyword>
<dbReference type="GO" id="GO:0009916">
    <property type="term" value="F:alternative oxidase activity"/>
    <property type="evidence" value="ECO:0007669"/>
    <property type="project" value="UniProtKB-UniRule"/>
</dbReference>
<evidence type="ECO:0000256" key="2">
    <source>
        <dbReference type="ARBA" id="ARBA00008388"/>
    </source>
</evidence>
<evidence type="ECO:0000313" key="19">
    <source>
        <dbReference type="Proteomes" id="UP001360560"/>
    </source>
</evidence>